<feature type="transmembrane region" description="Helical" evidence="5">
    <location>
        <begin position="743"/>
        <end position="765"/>
    </location>
</feature>
<keyword evidence="3 5" id="KW-1133">Transmembrane helix</keyword>
<feature type="transmembrane region" description="Helical" evidence="5">
    <location>
        <begin position="233"/>
        <end position="255"/>
    </location>
</feature>
<dbReference type="GO" id="GO:0000271">
    <property type="term" value="P:polysaccharide biosynthetic process"/>
    <property type="evidence" value="ECO:0007669"/>
    <property type="project" value="InterPro"/>
</dbReference>
<evidence type="ECO:0000256" key="3">
    <source>
        <dbReference type="ARBA" id="ARBA00022989"/>
    </source>
</evidence>
<accession>A0A1V8M589</accession>
<evidence type="ECO:0000259" key="6">
    <source>
        <dbReference type="Pfam" id="PF04138"/>
    </source>
</evidence>
<dbReference type="STRING" id="1420851.AU255_02125"/>
<feature type="transmembrane region" description="Helical" evidence="5">
    <location>
        <begin position="75"/>
        <end position="95"/>
    </location>
</feature>
<evidence type="ECO:0000256" key="2">
    <source>
        <dbReference type="ARBA" id="ARBA00022692"/>
    </source>
</evidence>
<gene>
    <name evidence="7" type="ORF">AU255_02125</name>
</gene>
<feature type="transmembrane region" description="Helical" evidence="5">
    <location>
        <begin position="715"/>
        <end position="736"/>
    </location>
</feature>
<proteinExistence type="predicted"/>
<sequence>MIELNWKTVRFIVVGILGALVYFICSYLFLTYTRLPAFLASLFAYACSFGFAYLGQKLWAFRSVSPHKVTLFRYAVLQLSCATFAATFTQVFVSYTDLSPLLLSGLATMFTSGISYIVSSCWVFADASEQEVAIRASSDKPGYKSVSSVFLIQNHWRVMLLMSLWLVACTLFSYLYYYLPWSVNLYAGHDDALFVGLAKFLVAGHWLGPYSQYTLMKGPGYPLFLALTHILGLPLYLLAAILHCIAVSFFAWTLYRLSQSRILSILLFVLLLLLPLVISSGRIIRDQIYPDQFLLGFSALIFSLFIANTFVKRSITAFIAGLVLAWLWLTREEGVWILPSVVLLTVFALWQFWRNKCFKQGIVSSVLVVILSFSSVHIVFQFINWRAYDRFIGLDIKEKNFKAALSALQNVRVGEAISHVPVSQAAMLAIYNVSPGFSELRHFFDIDGIGWRDHGCGSYPWACGEIAGGWFIWALREAAASKGYYQTPTKAADFFARIAREVNQACTDQRLSCSNSLSAYMPEISQRDIDKVPETLEQLLDMLLLSNFSANNMRLHSAIEGDFSGKRSVMDFLHSQDRFFLDEQGVEIFGRYTAINENNEDLDFLIANKQGQPSVYTLKQLSSRADMLGFYPFVMQTPCLKECSLSISVGGQEKFHEFIPDHDQVFKQAQAITIGNLQVFFEKVVSGKRQYTAVVGAGEKATLKVRQMLFEAFKLIFPILLSLGLIAFFVLTVLAFKQRHFSVLFVLSAALWGAVLARLTILFLVHISSFPALEKLYFMPVYSLVIIAAVISLYLLIEWLRTRPEPEILT</sequence>
<keyword evidence="8" id="KW-1185">Reference proteome</keyword>
<dbReference type="EMBL" id="LPUF01000001">
    <property type="protein sequence ID" value="OQK16727.1"/>
    <property type="molecule type" value="Genomic_DNA"/>
</dbReference>
<comment type="caution">
    <text evidence="7">The sequence shown here is derived from an EMBL/GenBank/DDBJ whole genome shotgun (WGS) entry which is preliminary data.</text>
</comment>
<feature type="transmembrane region" description="Helical" evidence="5">
    <location>
        <begin position="262"/>
        <end position="283"/>
    </location>
</feature>
<feature type="transmembrane region" description="Helical" evidence="5">
    <location>
        <begin position="36"/>
        <end position="54"/>
    </location>
</feature>
<keyword evidence="2 5" id="KW-0812">Transmembrane</keyword>
<comment type="subcellular location">
    <subcellularLocation>
        <location evidence="1">Membrane</location>
        <topology evidence="1">Multi-pass membrane protein</topology>
    </subcellularLocation>
</comment>
<protein>
    <recommendedName>
        <fullName evidence="6">GtrA/DPMS transmembrane domain-containing protein</fullName>
    </recommendedName>
</protein>
<dbReference type="OrthoDB" id="447058at2"/>
<feature type="transmembrane region" description="Helical" evidence="5">
    <location>
        <begin position="335"/>
        <end position="353"/>
    </location>
</feature>
<feature type="transmembrane region" description="Helical" evidence="5">
    <location>
        <begin position="12"/>
        <end position="30"/>
    </location>
</feature>
<feature type="transmembrane region" description="Helical" evidence="5">
    <location>
        <begin position="365"/>
        <end position="383"/>
    </location>
</feature>
<name>A0A1V8M589_9GAMM</name>
<dbReference type="GO" id="GO:0016020">
    <property type="term" value="C:membrane"/>
    <property type="evidence" value="ECO:0007669"/>
    <property type="project" value="UniProtKB-SubCell"/>
</dbReference>
<evidence type="ECO:0000313" key="8">
    <source>
        <dbReference type="Proteomes" id="UP000191980"/>
    </source>
</evidence>
<dbReference type="AlphaFoldDB" id="A0A1V8M589"/>
<evidence type="ECO:0000313" key="7">
    <source>
        <dbReference type="EMBL" id="OQK16727.1"/>
    </source>
</evidence>
<dbReference type="InterPro" id="IPR007267">
    <property type="entry name" value="GtrA_DPMS_TM"/>
</dbReference>
<feature type="transmembrane region" description="Helical" evidence="5">
    <location>
        <begin position="314"/>
        <end position="329"/>
    </location>
</feature>
<reference evidence="7 8" key="1">
    <citation type="submission" date="2015-12" db="EMBL/GenBank/DDBJ databases">
        <authorList>
            <person name="Shamseldin A."/>
            <person name="Moawad H."/>
            <person name="Abd El-Rahim W.M."/>
            <person name="Sadowsky M.J."/>
        </authorList>
    </citation>
    <scope>NUCLEOTIDE SEQUENCE [LARGE SCALE GENOMIC DNA]</scope>
    <source>
        <strain evidence="7 8">WF1</strain>
    </source>
</reference>
<feature type="transmembrane region" description="Helical" evidence="5">
    <location>
        <begin position="777"/>
        <end position="797"/>
    </location>
</feature>
<feature type="transmembrane region" description="Helical" evidence="5">
    <location>
        <begin position="158"/>
        <end position="179"/>
    </location>
</feature>
<dbReference type="Pfam" id="PF04138">
    <property type="entry name" value="GtrA_DPMS_TM"/>
    <property type="match status" value="1"/>
</dbReference>
<evidence type="ECO:0000256" key="5">
    <source>
        <dbReference type="SAM" id="Phobius"/>
    </source>
</evidence>
<feature type="transmembrane region" description="Helical" evidence="5">
    <location>
        <begin position="289"/>
        <end position="307"/>
    </location>
</feature>
<evidence type="ECO:0000256" key="1">
    <source>
        <dbReference type="ARBA" id="ARBA00004141"/>
    </source>
</evidence>
<dbReference type="Proteomes" id="UP000191980">
    <property type="component" value="Unassembled WGS sequence"/>
</dbReference>
<keyword evidence="4 5" id="KW-0472">Membrane</keyword>
<organism evidence="7 8">
    <name type="scientific">Methyloprofundus sedimenti</name>
    <dbReference type="NCBI Taxonomy" id="1420851"/>
    <lineage>
        <taxon>Bacteria</taxon>
        <taxon>Pseudomonadati</taxon>
        <taxon>Pseudomonadota</taxon>
        <taxon>Gammaproteobacteria</taxon>
        <taxon>Methylococcales</taxon>
        <taxon>Methylococcaceae</taxon>
        <taxon>Methyloprofundus</taxon>
    </lineage>
</organism>
<dbReference type="RefSeq" id="WP_080521350.1">
    <property type="nucleotide sequence ID" value="NZ_LPUF01000001.1"/>
</dbReference>
<feature type="domain" description="GtrA/DPMS transmembrane" evidence="6">
    <location>
        <begin position="10"/>
        <end position="124"/>
    </location>
</feature>
<feature type="transmembrane region" description="Helical" evidence="5">
    <location>
        <begin position="101"/>
        <end position="125"/>
    </location>
</feature>
<evidence type="ECO:0000256" key="4">
    <source>
        <dbReference type="ARBA" id="ARBA00023136"/>
    </source>
</evidence>